<sequence length="155" mass="17251">MKIHAEGVVNVPVAKASGEEQKNGPSFASVLNNSLKEKEPGERTNDYTKNEALNYAARTEGYADGLMNSFINDIGGPLLDYSDPDVVRFSRSGELVTPDAMIYYREQNDSAKQNYREIYEAGKANGDSTERIFEKFLDYNASLPARYKGMANLSF</sequence>
<keyword evidence="2" id="KW-1185">Reference proteome</keyword>
<dbReference type="RefSeq" id="WP_186521216.1">
    <property type="nucleotide sequence ID" value="NZ_JBBHLC010000062.1"/>
</dbReference>
<dbReference type="Proteomes" id="UP001380290">
    <property type="component" value="Unassembled WGS sequence"/>
</dbReference>
<name>A0ABU8QWX2_9PSED</name>
<accession>A0ABU8QWX2</accession>
<proteinExistence type="predicted"/>
<dbReference type="EMBL" id="JBBHLC010000062">
    <property type="protein sequence ID" value="MEJ5865095.1"/>
    <property type="molecule type" value="Genomic_DNA"/>
</dbReference>
<reference evidence="1 2" key="1">
    <citation type="submission" date="2024-02" db="EMBL/GenBank/DDBJ databases">
        <title>Identification of pathogenicity and growth-promoting function of Pseudomonas putida variant.</title>
        <authorList>
            <person name="Sun J."/>
        </authorList>
    </citation>
    <scope>NUCLEOTIDE SEQUENCE [LARGE SCALE GENOMIC DNA]</scope>
    <source>
        <strain evidence="1 2">A03</strain>
    </source>
</reference>
<organism evidence="1 2">
    <name type="scientific">Pseudomonas farsensis</name>
    <dbReference type="NCBI Taxonomy" id="2745492"/>
    <lineage>
        <taxon>Bacteria</taxon>
        <taxon>Pseudomonadati</taxon>
        <taxon>Pseudomonadota</taxon>
        <taxon>Gammaproteobacteria</taxon>
        <taxon>Pseudomonadales</taxon>
        <taxon>Pseudomonadaceae</taxon>
        <taxon>Pseudomonas</taxon>
    </lineage>
</organism>
<evidence type="ECO:0000313" key="1">
    <source>
        <dbReference type="EMBL" id="MEJ5865095.1"/>
    </source>
</evidence>
<protein>
    <submittedName>
        <fullName evidence="1">Uncharacterized protein</fullName>
    </submittedName>
</protein>
<gene>
    <name evidence="1" type="ORF">V7S98_17910</name>
</gene>
<comment type="caution">
    <text evidence="1">The sequence shown here is derived from an EMBL/GenBank/DDBJ whole genome shotgun (WGS) entry which is preliminary data.</text>
</comment>
<evidence type="ECO:0000313" key="2">
    <source>
        <dbReference type="Proteomes" id="UP001380290"/>
    </source>
</evidence>